<evidence type="ECO:0000259" key="2">
    <source>
        <dbReference type="SMART" id="SM00849"/>
    </source>
</evidence>
<dbReference type="PROSITE" id="PS51257">
    <property type="entry name" value="PROKAR_LIPOPROTEIN"/>
    <property type="match status" value="1"/>
</dbReference>
<keyword evidence="5" id="KW-1185">Reference proteome</keyword>
<protein>
    <submittedName>
        <fullName evidence="4">MBL fold metallo-hydrolase</fullName>
    </submittedName>
</protein>
<keyword evidence="1" id="KW-0378">Hydrolase</keyword>
<dbReference type="Proteomes" id="UP001217500">
    <property type="component" value="Chromosome"/>
</dbReference>
<gene>
    <name evidence="4" type="ORF">PH603_16375</name>
</gene>
<feature type="domain" description="Metallo-beta-lactamase" evidence="2">
    <location>
        <begin position="15"/>
        <end position="240"/>
    </location>
</feature>
<organism evidence="4 5">
    <name type="scientific">Gimibacter soli</name>
    <dbReference type="NCBI Taxonomy" id="3024400"/>
    <lineage>
        <taxon>Bacteria</taxon>
        <taxon>Pseudomonadati</taxon>
        <taxon>Pseudomonadota</taxon>
        <taxon>Alphaproteobacteria</taxon>
        <taxon>Kordiimonadales</taxon>
        <taxon>Temperatibacteraceae</taxon>
        <taxon>Gimibacter</taxon>
    </lineage>
</organism>
<proteinExistence type="predicted"/>
<dbReference type="PANTHER" id="PTHR11203:SF37">
    <property type="entry name" value="INTEGRATOR COMPLEX SUBUNIT 11"/>
    <property type="match status" value="1"/>
</dbReference>
<sequence>MKPRIRFCGAAGTVTGSCYLVTAGDVNFLVDCGMFQGTKTLKQLNYGDFPFDPASLDFVLLTHAHIDHSGLIPRLIKKGFRGFVQATGATRDLLAYMLPDSGYIQEMEVEFLNRRNRQRGLDPVEPIYTAEDGEHALSRIRSVPYEHWIEPAPGIRVRFWNAGHILGSASLEVEILTREGRDEKVRIVFSGDIGPDNKLFHPDPDAPAGVDYVISESTYGGKVRERLGLEERRTKLAAVVEDAIGRGGVLLIPAFAVERTQELLADLAALISSGRVRQVPVFLDSPLAIRATEVFSRHAGHLHDLDHGADDFNHPAFHFTETVHESRSIDRYSGGAIIIAASGMCEAGRIRHHLKHFLWRSETTVLMVGYQAPGTLGRILMDGAKMVKIQGEDIRVRAHIQPVDWYSAHADGAELADWIKARLPINAGLFLTHGEPEPLAALKADALALGIAPERIVVPAIDDEYVLDGSCPACAGDHHRLPASAALGDDWHNRFADLSIRLRQELEAAPDDDARAKILDRLAAGLKP</sequence>
<reference evidence="4" key="1">
    <citation type="submission" date="2023-01" db="EMBL/GenBank/DDBJ databases">
        <title>The genome sequence of Kordiimonadaceae bacterium 6D33.</title>
        <authorList>
            <person name="Liu Y."/>
        </authorList>
    </citation>
    <scope>NUCLEOTIDE SEQUENCE</scope>
    <source>
        <strain evidence="4">6D33</strain>
    </source>
</reference>
<dbReference type="Pfam" id="PF07521">
    <property type="entry name" value="RMMBL"/>
    <property type="match status" value="1"/>
</dbReference>
<dbReference type="InterPro" id="IPR011108">
    <property type="entry name" value="RMMBL"/>
</dbReference>
<dbReference type="Gene3D" id="3.40.50.10890">
    <property type="match status" value="1"/>
</dbReference>
<name>A0AAE9XSC0_9PROT</name>
<dbReference type="KEGG" id="gso:PH603_16375"/>
<dbReference type="Gene3D" id="3.60.15.10">
    <property type="entry name" value="Ribonuclease Z/Hydroxyacylglutathione hydrolase-like"/>
    <property type="match status" value="1"/>
</dbReference>
<evidence type="ECO:0000256" key="1">
    <source>
        <dbReference type="ARBA" id="ARBA00022801"/>
    </source>
</evidence>
<dbReference type="RefSeq" id="WP_289503834.1">
    <property type="nucleotide sequence ID" value="NZ_CP116805.1"/>
</dbReference>
<dbReference type="SMART" id="SM01027">
    <property type="entry name" value="Beta-Casp"/>
    <property type="match status" value="1"/>
</dbReference>
<dbReference type="GO" id="GO:0016787">
    <property type="term" value="F:hydrolase activity"/>
    <property type="evidence" value="ECO:0007669"/>
    <property type="project" value="UniProtKB-KW"/>
</dbReference>
<dbReference type="InterPro" id="IPR022712">
    <property type="entry name" value="Beta_Casp"/>
</dbReference>
<dbReference type="InterPro" id="IPR050698">
    <property type="entry name" value="MBL"/>
</dbReference>
<dbReference type="EMBL" id="CP116805">
    <property type="protein sequence ID" value="WCL54115.1"/>
    <property type="molecule type" value="Genomic_DNA"/>
</dbReference>
<dbReference type="InterPro" id="IPR036866">
    <property type="entry name" value="RibonucZ/Hydroxyglut_hydro"/>
</dbReference>
<evidence type="ECO:0000313" key="5">
    <source>
        <dbReference type="Proteomes" id="UP001217500"/>
    </source>
</evidence>
<dbReference type="SUPFAM" id="SSF56281">
    <property type="entry name" value="Metallo-hydrolase/oxidoreductase"/>
    <property type="match status" value="1"/>
</dbReference>
<dbReference type="Pfam" id="PF00753">
    <property type="entry name" value="Lactamase_B"/>
    <property type="match status" value="1"/>
</dbReference>
<evidence type="ECO:0000313" key="4">
    <source>
        <dbReference type="EMBL" id="WCL54115.1"/>
    </source>
</evidence>
<dbReference type="SMART" id="SM00849">
    <property type="entry name" value="Lactamase_B"/>
    <property type="match status" value="1"/>
</dbReference>
<dbReference type="GO" id="GO:0004521">
    <property type="term" value="F:RNA endonuclease activity"/>
    <property type="evidence" value="ECO:0007669"/>
    <property type="project" value="TreeGrafter"/>
</dbReference>
<dbReference type="Pfam" id="PF10996">
    <property type="entry name" value="Beta-Casp"/>
    <property type="match status" value="1"/>
</dbReference>
<dbReference type="PANTHER" id="PTHR11203">
    <property type="entry name" value="CLEAVAGE AND POLYADENYLATION SPECIFICITY FACTOR FAMILY MEMBER"/>
    <property type="match status" value="1"/>
</dbReference>
<evidence type="ECO:0000259" key="3">
    <source>
        <dbReference type="SMART" id="SM01027"/>
    </source>
</evidence>
<dbReference type="AlphaFoldDB" id="A0AAE9XSC0"/>
<feature type="domain" description="Beta-Casp" evidence="3">
    <location>
        <begin position="260"/>
        <end position="380"/>
    </location>
</feature>
<dbReference type="CDD" id="cd16295">
    <property type="entry name" value="TTHA0252-CPSF-like_MBL-fold"/>
    <property type="match status" value="1"/>
</dbReference>
<dbReference type="InterPro" id="IPR001279">
    <property type="entry name" value="Metallo-B-lactamas"/>
</dbReference>
<accession>A0AAE9XSC0</accession>